<feature type="signal peptide" evidence="6">
    <location>
        <begin position="1"/>
        <end position="22"/>
    </location>
</feature>
<dbReference type="Gene3D" id="2.40.50.40">
    <property type="match status" value="1"/>
</dbReference>
<dbReference type="InterPro" id="IPR039809">
    <property type="entry name" value="Chemokine_b/g/d"/>
</dbReference>
<evidence type="ECO:0000259" key="7">
    <source>
        <dbReference type="SMART" id="SM00199"/>
    </source>
</evidence>
<feature type="domain" description="Chemokine interleukin-8-like" evidence="7">
    <location>
        <begin position="30"/>
        <end position="91"/>
    </location>
</feature>
<dbReference type="GeneID" id="103203964"/>
<dbReference type="FunFam" id="2.40.50.40:FF:000004">
    <property type="entry name" value="C-X-C motif chemokine"/>
    <property type="match status" value="1"/>
</dbReference>
<dbReference type="AlphaFoldDB" id="A0A8B7AGX5"/>
<dbReference type="GO" id="GO:0006952">
    <property type="term" value="P:defense response"/>
    <property type="evidence" value="ECO:0007669"/>
    <property type="project" value="InterPro"/>
</dbReference>
<evidence type="ECO:0000256" key="2">
    <source>
        <dbReference type="ARBA" id="ARBA00010665"/>
    </source>
</evidence>
<dbReference type="GO" id="GO:0005615">
    <property type="term" value="C:extracellular space"/>
    <property type="evidence" value="ECO:0007669"/>
    <property type="project" value="UniProtKB-KW"/>
</dbReference>
<comment type="similarity">
    <text evidence="2">Belongs to the intercrine alpha (chemokine CxC) family.</text>
</comment>
<evidence type="ECO:0000256" key="5">
    <source>
        <dbReference type="ARBA" id="ARBA00023157"/>
    </source>
</evidence>
<evidence type="ECO:0000313" key="8">
    <source>
        <dbReference type="Proteomes" id="UP000694850"/>
    </source>
</evidence>
<name>A0A8B7AGX5_ORYAF</name>
<gene>
    <name evidence="9" type="primary">CXCL13</name>
</gene>
<dbReference type="InterPro" id="IPR036048">
    <property type="entry name" value="Interleukin_8-like_sf"/>
</dbReference>
<feature type="chain" id="PRO_5034181246" evidence="6">
    <location>
        <begin position="23"/>
        <end position="111"/>
    </location>
</feature>
<evidence type="ECO:0000256" key="1">
    <source>
        <dbReference type="ARBA" id="ARBA00004613"/>
    </source>
</evidence>
<keyword evidence="5" id="KW-1015">Disulfide bond</keyword>
<evidence type="ECO:0000313" key="9">
    <source>
        <dbReference type="RefSeq" id="XP_007947253.1"/>
    </source>
</evidence>
<dbReference type="Proteomes" id="UP000694850">
    <property type="component" value="Unplaced"/>
</dbReference>
<protein>
    <submittedName>
        <fullName evidence="9">C-X-C motif chemokine 13</fullName>
    </submittedName>
</protein>
<dbReference type="InterPro" id="IPR033899">
    <property type="entry name" value="CXC_Chemokine_domain"/>
</dbReference>
<dbReference type="InterPro" id="IPR001811">
    <property type="entry name" value="Chemokine_IL8-like_dom"/>
</dbReference>
<dbReference type="InterPro" id="IPR001089">
    <property type="entry name" value="Chemokine_CXC"/>
</dbReference>
<sequence>MRFTSTSLLLLLLAISTSPVQGFLEANYTTLKCNCMQETSSFIPFHLIQRFQIFPPGSGCPNVEVIIWLKTNTIICLNPRAKWFQKFLKGLQREHGSLISPTPGLKKRRIA</sequence>
<dbReference type="RefSeq" id="XP_007947253.1">
    <property type="nucleotide sequence ID" value="XM_007949062.1"/>
</dbReference>
<comment type="subcellular location">
    <subcellularLocation>
        <location evidence="1">Secreted</location>
    </subcellularLocation>
</comment>
<keyword evidence="4" id="KW-0964">Secreted</keyword>
<evidence type="ECO:0000256" key="4">
    <source>
        <dbReference type="ARBA" id="ARBA00022525"/>
    </source>
</evidence>
<reference evidence="9" key="1">
    <citation type="submission" date="2025-08" db="UniProtKB">
        <authorList>
            <consortium name="RefSeq"/>
        </authorList>
    </citation>
    <scope>IDENTIFICATION</scope>
</reference>
<evidence type="ECO:0000256" key="3">
    <source>
        <dbReference type="ARBA" id="ARBA00022514"/>
    </source>
</evidence>
<dbReference type="CTD" id="10563"/>
<keyword evidence="3" id="KW-0202">Cytokine</keyword>
<evidence type="ECO:0000256" key="6">
    <source>
        <dbReference type="SAM" id="SignalP"/>
    </source>
</evidence>
<dbReference type="PRINTS" id="PR00437">
    <property type="entry name" value="SMALLCYTKCXC"/>
</dbReference>
<organism evidence="8 9">
    <name type="scientific">Orycteropus afer afer</name>
    <dbReference type="NCBI Taxonomy" id="1230840"/>
    <lineage>
        <taxon>Eukaryota</taxon>
        <taxon>Metazoa</taxon>
        <taxon>Chordata</taxon>
        <taxon>Craniata</taxon>
        <taxon>Vertebrata</taxon>
        <taxon>Euteleostomi</taxon>
        <taxon>Mammalia</taxon>
        <taxon>Eutheria</taxon>
        <taxon>Afrotheria</taxon>
        <taxon>Tubulidentata</taxon>
        <taxon>Orycteropodidae</taxon>
        <taxon>Orycteropus</taxon>
    </lineage>
</organism>
<dbReference type="GO" id="GO:0008009">
    <property type="term" value="F:chemokine activity"/>
    <property type="evidence" value="ECO:0007669"/>
    <property type="project" value="InterPro"/>
</dbReference>
<keyword evidence="6" id="KW-0732">Signal</keyword>
<dbReference type="CDD" id="cd00273">
    <property type="entry name" value="Chemokine_CXC"/>
    <property type="match status" value="1"/>
</dbReference>
<dbReference type="GO" id="GO:0006955">
    <property type="term" value="P:immune response"/>
    <property type="evidence" value="ECO:0007669"/>
    <property type="project" value="InterPro"/>
</dbReference>
<keyword evidence="8" id="KW-1185">Reference proteome</keyword>
<accession>A0A8B7AGX5</accession>
<dbReference type="PANTHER" id="PTHR12015">
    <property type="entry name" value="SMALL INDUCIBLE CYTOKINE A"/>
    <property type="match status" value="1"/>
</dbReference>
<dbReference type="SUPFAM" id="SSF54117">
    <property type="entry name" value="Interleukin 8-like chemokines"/>
    <property type="match status" value="1"/>
</dbReference>
<dbReference type="OrthoDB" id="9937393at2759"/>
<dbReference type="Pfam" id="PF00048">
    <property type="entry name" value="IL8"/>
    <property type="match status" value="1"/>
</dbReference>
<dbReference type="SMART" id="SM00199">
    <property type="entry name" value="SCY"/>
    <property type="match status" value="1"/>
</dbReference>
<proteinExistence type="inferred from homology"/>
<dbReference type="PANTHER" id="PTHR12015:SF204">
    <property type="entry name" value="C-X-C MOTIF CHEMOKINE 13"/>
    <property type="match status" value="1"/>
</dbReference>
<dbReference type="PRINTS" id="PR00436">
    <property type="entry name" value="INTERLEUKIN8"/>
</dbReference>